<evidence type="ECO:0000313" key="1">
    <source>
        <dbReference type="EMBL" id="GJE85317.1"/>
    </source>
</evidence>
<gene>
    <name evidence="1" type="ORF">PsYK624_013960</name>
</gene>
<name>A0A9P3L936_9APHY</name>
<evidence type="ECO:0000313" key="2">
    <source>
        <dbReference type="Proteomes" id="UP000703269"/>
    </source>
</evidence>
<sequence>MLFPHRARAHAATYTDVAAEDCSAEAHLPVPATAGYVRGPPRVTWYRTIVTVSVLGLGTWKTVASVQGAAIISNALDWIVGVALAVLYFWLGECEDAVSLRWLFRRSVVADVRDISQLSVEAFTSTRQIVSGRWQLLVAVYVGDRPQHEEQTIILKLDDESNTLDPHPSKPLSRLPTEILFAVALELVVDYVESALAGPALSARTWDNASHAKQNPIAALLMVSFEVREVTLKVTAQALAIDFVPDGLGRLTMRPWARIKEIQSLRYKEPGEGTRCENLTRFERSPLIHTYAAMYLAQRELQVAADLSAQLQRLPESLDCAHAFRSGQPDELEKAAECPLWRSFQNHINHAKALTSIARKASSQFLTLKLIPSVWTDDVIHILSAMATTAPSVSRLTPPEAVSGVLDHYILHVKGNVDYDGWLRRSLDALQDLMEEVRQCGLSTSASKRLLAKNTYERGRKSLQELTAFRLPSIMEYYFGDQYSQIVGIAQDLHAQHQPYSWGWERYEECSGDILTELFCA</sequence>
<reference evidence="1 2" key="1">
    <citation type="submission" date="2021-08" db="EMBL/GenBank/DDBJ databases">
        <title>Draft Genome Sequence of Phanerochaete sordida strain YK-624.</title>
        <authorList>
            <person name="Mori T."/>
            <person name="Dohra H."/>
            <person name="Suzuki T."/>
            <person name="Kawagishi H."/>
            <person name="Hirai H."/>
        </authorList>
    </citation>
    <scope>NUCLEOTIDE SEQUENCE [LARGE SCALE GENOMIC DNA]</scope>
    <source>
        <strain evidence="1 2">YK-624</strain>
    </source>
</reference>
<comment type="caution">
    <text evidence="1">The sequence shown here is derived from an EMBL/GenBank/DDBJ whole genome shotgun (WGS) entry which is preliminary data.</text>
</comment>
<keyword evidence="2" id="KW-1185">Reference proteome</keyword>
<dbReference type="Proteomes" id="UP000703269">
    <property type="component" value="Unassembled WGS sequence"/>
</dbReference>
<dbReference type="AlphaFoldDB" id="A0A9P3L936"/>
<dbReference type="EMBL" id="BPQB01000002">
    <property type="protein sequence ID" value="GJE85317.1"/>
    <property type="molecule type" value="Genomic_DNA"/>
</dbReference>
<organism evidence="1 2">
    <name type="scientific">Phanerochaete sordida</name>
    <dbReference type="NCBI Taxonomy" id="48140"/>
    <lineage>
        <taxon>Eukaryota</taxon>
        <taxon>Fungi</taxon>
        <taxon>Dikarya</taxon>
        <taxon>Basidiomycota</taxon>
        <taxon>Agaricomycotina</taxon>
        <taxon>Agaricomycetes</taxon>
        <taxon>Polyporales</taxon>
        <taxon>Phanerochaetaceae</taxon>
        <taxon>Phanerochaete</taxon>
    </lineage>
</organism>
<protein>
    <submittedName>
        <fullName evidence="1">Uncharacterized protein</fullName>
    </submittedName>
</protein>
<dbReference type="OrthoDB" id="3268450at2759"/>
<accession>A0A9P3L936</accession>
<proteinExistence type="predicted"/>